<feature type="compositionally biased region" description="Polar residues" evidence="1">
    <location>
        <begin position="17"/>
        <end position="28"/>
    </location>
</feature>
<keyword evidence="2" id="KW-1133">Transmembrane helix</keyword>
<feature type="compositionally biased region" description="Basic residues" evidence="1">
    <location>
        <begin position="1"/>
        <end position="10"/>
    </location>
</feature>
<dbReference type="Proteomes" id="UP001432027">
    <property type="component" value="Unassembled WGS sequence"/>
</dbReference>
<dbReference type="EMBL" id="BTSX01000004">
    <property type="protein sequence ID" value="GMS96528.1"/>
    <property type="molecule type" value="Genomic_DNA"/>
</dbReference>
<accession>A0AAV5TR70</accession>
<comment type="caution">
    <text evidence="3">The sequence shown here is derived from an EMBL/GenBank/DDBJ whole genome shotgun (WGS) entry which is preliminary data.</text>
</comment>
<feature type="region of interest" description="Disordered" evidence="1">
    <location>
        <begin position="1"/>
        <end position="44"/>
    </location>
</feature>
<proteinExistence type="predicted"/>
<evidence type="ECO:0000256" key="1">
    <source>
        <dbReference type="SAM" id="MobiDB-lite"/>
    </source>
</evidence>
<dbReference type="AlphaFoldDB" id="A0AAV5TR70"/>
<evidence type="ECO:0008006" key="5">
    <source>
        <dbReference type="Google" id="ProtNLM"/>
    </source>
</evidence>
<gene>
    <name evidence="3" type="ORF">PENTCL1PPCAC_18703</name>
</gene>
<feature type="compositionally biased region" description="Basic and acidic residues" evidence="1">
    <location>
        <begin position="31"/>
        <end position="44"/>
    </location>
</feature>
<organism evidence="3 4">
    <name type="scientific">Pristionchus entomophagus</name>
    <dbReference type="NCBI Taxonomy" id="358040"/>
    <lineage>
        <taxon>Eukaryota</taxon>
        <taxon>Metazoa</taxon>
        <taxon>Ecdysozoa</taxon>
        <taxon>Nematoda</taxon>
        <taxon>Chromadorea</taxon>
        <taxon>Rhabditida</taxon>
        <taxon>Rhabditina</taxon>
        <taxon>Diplogasteromorpha</taxon>
        <taxon>Diplogasteroidea</taxon>
        <taxon>Neodiplogasteridae</taxon>
        <taxon>Pristionchus</taxon>
    </lineage>
</organism>
<feature type="transmembrane region" description="Helical" evidence="2">
    <location>
        <begin position="117"/>
        <end position="142"/>
    </location>
</feature>
<reference evidence="3" key="1">
    <citation type="submission" date="2023-10" db="EMBL/GenBank/DDBJ databases">
        <title>Genome assembly of Pristionchus species.</title>
        <authorList>
            <person name="Yoshida K."/>
            <person name="Sommer R.J."/>
        </authorList>
    </citation>
    <scope>NUCLEOTIDE SEQUENCE</scope>
    <source>
        <strain evidence="3">RS0144</strain>
    </source>
</reference>
<evidence type="ECO:0000256" key="2">
    <source>
        <dbReference type="SAM" id="Phobius"/>
    </source>
</evidence>
<sequence length="161" mass="18149">FKIMRRRHVPTAKEENAVSNNPAQNIPAKTTKRDTRSAPPTKERGCAKLGKVFDGVILTFFDVFGGRRRKEGPPNQFFDKFPYGSRRRFSAPSHSVSHDPAKAEHDGKSSSWTYDDVSIIVMSVGVMVVSTICFIGIAMFLMETIYRYAHGYKKGNLFNVQ</sequence>
<name>A0AAV5TR70_9BILA</name>
<feature type="region of interest" description="Disordered" evidence="1">
    <location>
        <begin position="89"/>
        <end position="110"/>
    </location>
</feature>
<keyword evidence="2" id="KW-0472">Membrane</keyword>
<evidence type="ECO:0000313" key="4">
    <source>
        <dbReference type="Proteomes" id="UP001432027"/>
    </source>
</evidence>
<feature type="compositionally biased region" description="Basic and acidic residues" evidence="1">
    <location>
        <begin position="96"/>
        <end position="108"/>
    </location>
</feature>
<keyword evidence="4" id="KW-1185">Reference proteome</keyword>
<keyword evidence="2" id="KW-0812">Transmembrane</keyword>
<feature type="non-terminal residue" evidence="3">
    <location>
        <position position="1"/>
    </location>
</feature>
<protein>
    <recommendedName>
        <fullName evidence="5">Ion channel</fullName>
    </recommendedName>
</protein>
<evidence type="ECO:0000313" key="3">
    <source>
        <dbReference type="EMBL" id="GMS96528.1"/>
    </source>
</evidence>